<reference evidence="2" key="2">
    <citation type="submission" date="2023-05" db="EMBL/GenBank/DDBJ databases">
        <authorList>
            <consortium name="Lawrence Berkeley National Laboratory"/>
            <person name="Steindorff A."/>
            <person name="Hensen N."/>
            <person name="Bonometti L."/>
            <person name="Westerberg I."/>
            <person name="Brannstrom I.O."/>
            <person name="Guillou S."/>
            <person name="Cros-Aarteil S."/>
            <person name="Calhoun S."/>
            <person name="Haridas S."/>
            <person name="Kuo A."/>
            <person name="Mondo S."/>
            <person name="Pangilinan J."/>
            <person name="Riley R."/>
            <person name="Labutti K."/>
            <person name="Andreopoulos B."/>
            <person name="Lipzen A."/>
            <person name="Chen C."/>
            <person name="Yanf M."/>
            <person name="Daum C."/>
            <person name="Ng V."/>
            <person name="Clum A."/>
            <person name="Ohm R."/>
            <person name="Martin F."/>
            <person name="Silar P."/>
            <person name="Natvig D."/>
            <person name="Lalanne C."/>
            <person name="Gautier V."/>
            <person name="Ament-Velasquez S.L."/>
            <person name="Kruys A."/>
            <person name="Hutchinson M.I."/>
            <person name="Powell A.J."/>
            <person name="Barry K."/>
            <person name="Miller A.N."/>
            <person name="Grigoriev I.V."/>
            <person name="Debuchy R."/>
            <person name="Gladieux P."/>
            <person name="Thoren M.H."/>
            <person name="Johannesson H."/>
        </authorList>
    </citation>
    <scope>NUCLEOTIDE SEQUENCE</scope>
    <source>
        <strain evidence="2">CBS 892.96</strain>
    </source>
</reference>
<keyword evidence="1" id="KW-0732">Signal</keyword>
<comment type="caution">
    <text evidence="2">The sequence shown here is derived from an EMBL/GenBank/DDBJ whole genome shotgun (WGS) entry which is preliminary data.</text>
</comment>
<dbReference type="Proteomes" id="UP001302321">
    <property type="component" value="Unassembled WGS sequence"/>
</dbReference>
<accession>A0AAN6VYL7</accession>
<dbReference type="EMBL" id="MU866531">
    <property type="protein sequence ID" value="KAK4171628.1"/>
    <property type="molecule type" value="Genomic_DNA"/>
</dbReference>
<protein>
    <submittedName>
        <fullName evidence="2">Uncharacterized protein</fullName>
    </submittedName>
</protein>
<evidence type="ECO:0000313" key="2">
    <source>
        <dbReference type="EMBL" id="KAK4171628.1"/>
    </source>
</evidence>
<gene>
    <name evidence="2" type="ORF">QBC36DRAFT_350214</name>
</gene>
<reference evidence="2" key="1">
    <citation type="journal article" date="2023" name="Mol. Phylogenet. Evol.">
        <title>Genome-scale phylogeny and comparative genomics of the fungal order Sordariales.</title>
        <authorList>
            <person name="Hensen N."/>
            <person name="Bonometti L."/>
            <person name="Westerberg I."/>
            <person name="Brannstrom I.O."/>
            <person name="Guillou S."/>
            <person name="Cros-Aarteil S."/>
            <person name="Calhoun S."/>
            <person name="Haridas S."/>
            <person name="Kuo A."/>
            <person name="Mondo S."/>
            <person name="Pangilinan J."/>
            <person name="Riley R."/>
            <person name="LaButti K."/>
            <person name="Andreopoulos B."/>
            <person name="Lipzen A."/>
            <person name="Chen C."/>
            <person name="Yan M."/>
            <person name="Daum C."/>
            <person name="Ng V."/>
            <person name="Clum A."/>
            <person name="Steindorff A."/>
            <person name="Ohm R.A."/>
            <person name="Martin F."/>
            <person name="Silar P."/>
            <person name="Natvig D.O."/>
            <person name="Lalanne C."/>
            <person name="Gautier V."/>
            <person name="Ament-Velasquez S.L."/>
            <person name="Kruys A."/>
            <person name="Hutchinson M.I."/>
            <person name="Powell A.J."/>
            <person name="Barry K."/>
            <person name="Miller A.N."/>
            <person name="Grigoriev I.V."/>
            <person name="Debuchy R."/>
            <person name="Gladieux P."/>
            <person name="Hiltunen Thoren M."/>
            <person name="Johannesson H."/>
        </authorList>
    </citation>
    <scope>NUCLEOTIDE SEQUENCE</scope>
    <source>
        <strain evidence="2">CBS 892.96</strain>
    </source>
</reference>
<feature type="chain" id="PRO_5043005858" evidence="1">
    <location>
        <begin position="20"/>
        <end position="163"/>
    </location>
</feature>
<name>A0AAN6VYL7_9PEZI</name>
<evidence type="ECO:0000256" key="1">
    <source>
        <dbReference type="SAM" id="SignalP"/>
    </source>
</evidence>
<organism evidence="2 3">
    <name type="scientific">Triangularia setosa</name>
    <dbReference type="NCBI Taxonomy" id="2587417"/>
    <lineage>
        <taxon>Eukaryota</taxon>
        <taxon>Fungi</taxon>
        <taxon>Dikarya</taxon>
        <taxon>Ascomycota</taxon>
        <taxon>Pezizomycotina</taxon>
        <taxon>Sordariomycetes</taxon>
        <taxon>Sordariomycetidae</taxon>
        <taxon>Sordariales</taxon>
        <taxon>Podosporaceae</taxon>
        <taxon>Triangularia</taxon>
    </lineage>
</organism>
<keyword evidence="3" id="KW-1185">Reference proteome</keyword>
<sequence length="163" mass="18084">MVSKIFFALGVLHSQLVHSAVEPPVPGYSVVDVDGSREFVTGHIQKAIGKIEAFHSGWNQTFNSKLMLAAPRTLVSRDDNPERKSYDCKFDSGNGTADCADIRDDARYLGSIDSPPPKKATKSCGLAWFLQNDCLFYSGNTEKIFARELMKAKWNVYVIDDSC</sequence>
<dbReference type="AlphaFoldDB" id="A0AAN6VYL7"/>
<feature type="signal peptide" evidence="1">
    <location>
        <begin position="1"/>
        <end position="19"/>
    </location>
</feature>
<proteinExistence type="predicted"/>
<evidence type="ECO:0000313" key="3">
    <source>
        <dbReference type="Proteomes" id="UP001302321"/>
    </source>
</evidence>